<dbReference type="Proteomes" id="UP000006729">
    <property type="component" value="Chromosome 10"/>
</dbReference>
<protein>
    <submittedName>
        <fullName evidence="1">Uncharacterized protein</fullName>
    </submittedName>
</protein>
<gene>
    <name evidence="1" type="ORF">POPTR_010G092950v4</name>
</gene>
<reference evidence="1 2" key="1">
    <citation type="journal article" date="2006" name="Science">
        <title>The genome of black cottonwood, Populus trichocarpa (Torr. &amp; Gray).</title>
        <authorList>
            <person name="Tuskan G.A."/>
            <person name="Difazio S."/>
            <person name="Jansson S."/>
            <person name="Bohlmann J."/>
            <person name="Grigoriev I."/>
            <person name="Hellsten U."/>
            <person name="Putnam N."/>
            <person name="Ralph S."/>
            <person name="Rombauts S."/>
            <person name="Salamov A."/>
            <person name="Schein J."/>
            <person name="Sterck L."/>
            <person name="Aerts A."/>
            <person name="Bhalerao R.R."/>
            <person name="Bhalerao R.P."/>
            <person name="Blaudez D."/>
            <person name="Boerjan W."/>
            <person name="Brun A."/>
            <person name="Brunner A."/>
            <person name="Busov V."/>
            <person name="Campbell M."/>
            <person name="Carlson J."/>
            <person name="Chalot M."/>
            <person name="Chapman J."/>
            <person name="Chen G.L."/>
            <person name="Cooper D."/>
            <person name="Coutinho P.M."/>
            <person name="Couturier J."/>
            <person name="Covert S."/>
            <person name="Cronk Q."/>
            <person name="Cunningham R."/>
            <person name="Davis J."/>
            <person name="Degroeve S."/>
            <person name="Dejardin A."/>
            <person name="Depamphilis C."/>
            <person name="Detter J."/>
            <person name="Dirks B."/>
            <person name="Dubchak I."/>
            <person name="Duplessis S."/>
            <person name="Ehlting J."/>
            <person name="Ellis B."/>
            <person name="Gendler K."/>
            <person name="Goodstein D."/>
            <person name="Gribskov M."/>
            <person name="Grimwood J."/>
            <person name="Groover A."/>
            <person name="Gunter L."/>
            <person name="Hamberger B."/>
            <person name="Heinze B."/>
            <person name="Helariutta Y."/>
            <person name="Henrissat B."/>
            <person name="Holligan D."/>
            <person name="Holt R."/>
            <person name="Huang W."/>
            <person name="Islam-Faridi N."/>
            <person name="Jones S."/>
            <person name="Jones-Rhoades M."/>
            <person name="Jorgensen R."/>
            <person name="Joshi C."/>
            <person name="Kangasjarvi J."/>
            <person name="Karlsson J."/>
            <person name="Kelleher C."/>
            <person name="Kirkpatrick R."/>
            <person name="Kirst M."/>
            <person name="Kohler A."/>
            <person name="Kalluri U."/>
            <person name="Larimer F."/>
            <person name="Leebens-Mack J."/>
            <person name="Leple J.C."/>
            <person name="Locascio P."/>
            <person name="Lou Y."/>
            <person name="Lucas S."/>
            <person name="Martin F."/>
            <person name="Montanini B."/>
            <person name="Napoli C."/>
            <person name="Nelson D.R."/>
            <person name="Nelson C."/>
            <person name="Nieminen K."/>
            <person name="Nilsson O."/>
            <person name="Pereda V."/>
            <person name="Peter G."/>
            <person name="Philippe R."/>
            <person name="Pilate G."/>
            <person name="Poliakov A."/>
            <person name="Razumovskaya J."/>
            <person name="Richardson P."/>
            <person name="Rinaldi C."/>
            <person name="Ritland K."/>
            <person name="Rouze P."/>
            <person name="Ryaboy D."/>
            <person name="Schmutz J."/>
            <person name="Schrader J."/>
            <person name="Segerman B."/>
            <person name="Shin H."/>
            <person name="Siddiqui A."/>
            <person name="Sterky F."/>
            <person name="Terry A."/>
            <person name="Tsai C.J."/>
            <person name="Uberbacher E."/>
            <person name="Unneberg P."/>
            <person name="Vahala J."/>
            <person name="Wall K."/>
            <person name="Wessler S."/>
            <person name="Yang G."/>
            <person name="Yin T."/>
            <person name="Douglas C."/>
            <person name="Marra M."/>
            <person name="Sandberg G."/>
            <person name="Van de Peer Y."/>
            <person name="Rokhsar D."/>
        </authorList>
    </citation>
    <scope>NUCLEOTIDE SEQUENCE [LARGE SCALE GENOMIC DNA]</scope>
    <source>
        <strain evidence="2">cv. Nisqually</strain>
    </source>
</reference>
<dbReference type="EMBL" id="CM009299">
    <property type="protein sequence ID" value="KAI9386910.1"/>
    <property type="molecule type" value="Genomic_DNA"/>
</dbReference>
<organism evidence="1 2">
    <name type="scientific">Populus trichocarpa</name>
    <name type="common">Western balsam poplar</name>
    <name type="synonym">Populus balsamifera subsp. trichocarpa</name>
    <dbReference type="NCBI Taxonomy" id="3694"/>
    <lineage>
        <taxon>Eukaryota</taxon>
        <taxon>Viridiplantae</taxon>
        <taxon>Streptophyta</taxon>
        <taxon>Embryophyta</taxon>
        <taxon>Tracheophyta</taxon>
        <taxon>Spermatophyta</taxon>
        <taxon>Magnoliopsida</taxon>
        <taxon>eudicotyledons</taxon>
        <taxon>Gunneridae</taxon>
        <taxon>Pentapetalae</taxon>
        <taxon>rosids</taxon>
        <taxon>fabids</taxon>
        <taxon>Malpighiales</taxon>
        <taxon>Salicaceae</taxon>
        <taxon>Saliceae</taxon>
        <taxon>Populus</taxon>
    </lineage>
</organism>
<proteinExistence type="predicted"/>
<comment type="caution">
    <text evidence="1">The sequence shown here is derived from an EMBL/GenBank/DDBJ whole genome shotgun (WGS) entry which is preliminary data.</text>
</comment>
<keyword evidence="2" id="KW-1185">Reference proteome</keyword>
<accession>A0ACC0SCF2</accession>
<evidence type="ECO:0000313" key="2">
    <source>
        <dbReference type="Proteomes" id="UP000006729"/>
    </source>
</evidence>
<evidence type="ECO:0000313" key="1">
    <source>
        <dbReference type="EMBL" id="KAI9386910.1"/>
    </source>
</evidence>
<name>A0ACC0SCF2_POPTR</name>
<sequence>MTPKPHPIQSKYQSLSELGPLPSSANHALLLYGACFIQSVATPFRHSFGGRFIVKKTTSIEVAMPLICGFYYCYY</sequence>